<evidence type="ECO:0008006" key="3">
    <source>
        <dbReference type="Google" id="ProtNLM"/>
    </source>
</evidence>
<dbReference type="AlphaFoldDB" id="A0A090G3H3"/>
<name>A0A090G3H3_MESPL</name>
<evidence type="ECO:0000313" key="1">
    <source>
        <dbReference type="EMBL" id="CDX51591.1"/>
    </source>
</evidence>
<dbReference type="Proteomes" id="UP000046122">
    <property type="component" value="Unassembled WGS sequence"/>
</dbReference>
<dbReference type="EMBL" id="CCNE01000005">
    <property type="protein sequence ID" value="CDX51591.1"/>
    <property type="molecule type" value="Genomic_DNA"/>
</dbReference>
<accession>A0A090G3H3</accession>
<sequence>MAELTPGEPQTANDYPSRTTEAVKSVLLEIGQVLGSFKGKFAVVGGGVPWLLLDNEDMPHVGTVDVDLALDAEALGDGEYVTLVDALKDAGYEQRKDTHRRFQLVRSVPARDGGPAIDIVVDFLMPKGADIEKNIPPLLSEFAVIRADGAELALRYPQMTAITGNMIGGGKNKVEIAVASIPALLVMKGHALGKRDKRKDAYDIYYCIFNYADGIEALAEACKPLLEYKEAVQGYNFIKEKFSELEMLGPTYVRKFVEDSDLLAGRTSDQWQRDAYGQVSAWVKALGI</sequence>
<reference evidence="1 2" key="1">
    <citation type="submission" date="2014-08" db="EMBL/GenBank/DDBJ databases">
        <authorList>
            <person name="Moulin Lionel"/>
        </authorList>
    </citation>
    <scope>NUCLEOTIDE SEQUENCE [LARGE SCALE GENOMIC DNA]</scope>
</reference>
<organism evidence="1 2">
    <name type="scientific">Mesorhizobium plurifarium</name>
    <dbReference type="NCBI Taxonomy" id="69974"/>
    <lineage>
        <taxon>Bacteria</taxon>
        <taxon>Pseudomonadati</taxon>
        <taxon>Pseudomonadota</taxon>
        <taxon>Alphaproteobacteria</taxon>
        <taxon>Hyphomicrobiales</taxon>
        <taxon>Phyllobacteriaceae</taxon>
        <taxon>Mesorhizobium</taxon>
    </lineage>
</organism>
<protein>
    <recommendedName>
        <fullName evidence="3">Nucleotidyl transferase AbiEii/AbiGii toxin family protein</fullName>
    </recommendedName>
</protein>
<dbReference type="Pfam" id="PF08843">
    <property type="entry name" value="AbiEii"/>
    <property type="match status" value="1"/>
</dbReference>
<gene>
    <name evidence="1" type="ORF">MPL3365_130548</name>
</gene>
<dbReference type="InterPro" id="IPR014942">
    <property type="entry name" value="AbiEii"/>
</dbReference>
<evidence type="ECO:0000313" key="2">
    <source>
        <dbReference type="Proteomes" id="UP000046122"/>
    </source>
</evidence>
<proteinExistence type="predicted"/>